<comment type="caution">
    <text evidence="1">The sequence shown here is derived from an EMBL/GenBank/DDBJ whole genome shotgun (WGS) entry which is preliminary data.</text>
</comment>
<reference evidence="1 2" key="1">
    <citation type="submission" date="2018-03" db="EMBL/GenBank/DDBJ databases">
        <authorList>
            <person name="Keele B.F."/>
        </authorList>
    </citation>
    <scope>NUCLEOTIDE SEQUENCE [LARGE SCALE GENOMIC DNA]</scope>
    <source>
        <strain evidence="1 2">IB-3</strain>
    </source>
</reference>
<dbReference type="Pfam" id="PF05402">
    <property type="entry name" value="PqqD"/>
    <property type="match status" value="1"/>
</dbReference>
<accession>A0A2R7YYQ2</accession>
<evidence type="ECO:0000313" key="1">
    <source>
        <dbReference type="EMBL" id="PUA81517.1"/>
    </source>
</evidence>
<protein>
    <recommendedName>
        <fullName evidence="3">PqqD family protein</fullName>
    </recommendedName>
</protein>
<dbReference type="InterPro" id="IPR008792">
    <property type="entry name" value="PQQD"/>
</dbReference>
<dbReference type="InterPro" id="IPR041881">
    <property type="entry name" value="PqqD_sf"/>
</dbReference>
<name>A0A2R7YYQ2_9ACTN</name>
<dbReference type="AlphaFoldDB" id="A0A2R7YYQ2"/>
<dbReference type="RefSeq" id="WP_108343409.1">
    <property type="nucleotide sequence ID" value="NZ_PYXZ01000002.1"/>
</dbReference>
<dbReference type="EMBL" id="PYXZ01000002">
    <property type="protein sequence ID" value="PUA81517.1"/>
    <property type="molecule type" value="Genomic_DNA"/>
</dbReference>
<evidence type="ECO:0008006" key="3">
    <source>
        <dbReference type="Google" id="ProtNLM"/>
    </source>
</evidence>
<dbReference type="Gene3D" id="1.10.10.1150">
    <property type="entry name" value="Coenzyme PQQ synthesis protein D (PqqD)"/>
    <property type="match status" value="1"/>
</dbReference>
<gene>
    <name evidence="1" type="ORF">C7S10_05395</name>
</gene>
<dbReference type="OrthoDB" id="3784458at2"/>
<keyword evidence="2" id="KW-1185">Reference proteome</keyword>
<dbReference type="Proteomes" id="UP000244867">
    <property type="component" value="Unassembled WGS sequence"/>
</dbReference>
<proteinExistence type="predicted"/>
<organism evidence="1 2">
    <name type="scientific">Nocardioides currus</name>
    <dbReference type="NCBI Taxonomy" id="2133958"/>
    <lineage>
        <taxon>Bacteria</taxon>
        <taxon>Bacillati</taxon>
        <taxon>Actinomycetota</taxon>
        <taxon>Actinomycetes</taxon>
        <taxon>Propionibacteriales</taxon>
        <taxon>Nocardioidaceae</taxon>
        <taxon>Nocardioides</taxon>
    </lineage>
</organism>
<evidence type="ECO:0000313" key="2">
    <source>
        <dbReference type="Proteomes" id="UP000244867"/>
    </source>
</evidence>
<sequence length="94" mass="9699">MTTYAIADDIAWVSREELDAGGLPVAYVAPLPHGPAVVLEGSACLVWLLVAQGGTLEEIVEEAAELAGLAPSEVAADVEVLLTDLVAMGVVRTQ</sequence>